<comment type="caution">
    <text evidence="1">The sequence shown here is derived from an EMBL/GenBank/DDBJ whole genome shotgun (WGS) entry which is preliminary data.</text>
</comment>
<name>A0ACC5U9F1_9FLAO</name>
<keyword evidence="2" id="KW-1185">Reference proteome</keyword>
<dbReference type="Proteomes" id="UP001647509">
    <property type="component" value="Unassembled WGS sequence"/>
</dbReference>
<evidence type="ECO:0000313" key="2">
    <source>
        <dbReference type="Proteomes" id="UP001647509"/>
    </source>
</evidence>
<proteinExistence type="predicted"/>
<evidence type="ECO:0000313" key="1">
    <source>
        <dbReference type="EMBL" id="MBU2950954.1"/>
    </source>
</evidence>
<accession>A0ACC5U9F1</accession>
<organism evidence="1 2">
    <name type="scientific">Pseudotamlana agarivorans</name>
    <dbReference type="NCBI Taxonomy" id="481183"/>
    <lineage>
        <taxon>Bacteria</taxon>
        <taxon>Pseudomonadati</taxon>
        <taxon>Bacteroidota</taxon>
        <taxon>Flavobacteriia</taxon>
        <taxon>Flavobacteriales</taxon>
        <taxon>Flavobacteriaceae</taxon>
        <taxon>Pseudotamlana</taxon>
    </lineage>
</organism>
<gene>
    <name evidence="1" type="ORF">KO493_09605</name>
</gene>
<sequence>MNYVSLIVFCLGLFLSQEKLNAQPNIVFIYADDWGWGDLSCHGSKWLKTPNIDKLASEGIDFQQFNVLNPVCSPSRVAALTGRYPSRFGINSVFYAKRKGPEQPDWLDVRAPTTARFLQEAGYHTGHYGKWHMGHKDDSPKVTAYGFDEAAIYHGRGEKIRDSKIADSAVAYIKRNKNKPFFLNVWIHESHTAHAPSHKAKKLWENETDAQRKIYGAVISDGDLKVGKVLKALDDAGIADNTIVVFSSDNGPERTSTNKGRENKWGSYYSIGETAGFRGRKRSLYEGGVRVPFIVRWPGHTPKGINNRSTVISAVDLLPTFCEAAGVTVPESAACDGESLLAAFNGDTIKRTRPLFWLHTGANSLPNKWPRLAVREGDWKLVSNFDGSKMELHNMKTDAFEKTENDLSKKQPELASRLFQMVSTWYKELPKTVDPSCLSAK</sequence>
<dbReference type="EMBL" id="JAHKPD010000013">
    <property type="protein sequence ID" value="MBU2950954.1"/>
    <property type="molecule type" value="Genomic_DNA"/>
</dbReference>
<reference evidence="1" key="1">
    <citation type="submission" date="2021-05" db="EMBL/GenBank/DDBJ databases">
        <title>Draft genomes of bacteria isolated from model marine particles.</title>
        <authorList>
            <person name="Datta M.S."/>
            <person name="Schwartzman J.A."/>
            <person name="Enke T.N."/>
            <person name="Saavedra J."/>
            <person name="Cermak N."/>
            <person name="Cordero O.X."/>
        </authorList>
    </citation>
    <scope>NUCLEOTIDE SEQUENCE</scope>
    <source>
        <strain evidence="1">I2M19</strain>
    </source>
</reference>
<protein>
    <submittedName>
        <fullName evidence="1">Sulfatase-like hydrolase/transferase</fullName>
    </submittedName>
</protein>